<dbReference type="PANTHER" id="PTHR21180">
    <property type="entry name" value="ENDONUCLEASE/EXONUCLEASE/PHOSPHATASE FAMILY DOMAIN-CONTAINING PROTEIN 1"/>
    <property type="match status" value="1"/>
</dbReference>
<dbReference type="Gene3D" id="3.20.20.70">
    <property type="entry name" value="Aldolase class I"/>
    <property type="match status" value="1"/>
</dbReference>
<sequence>MLVKKSSDIYEKLSVLANGAKFDVSCASSGVSRKSAKNQLGSTSRFGICHSWSSDGRCISLLKILLTNFCINDCAYCINRKKNDINRTLLMPDELAKITYEFYRRNYIEGLFLSSGIVGSPEKTMEMMIKTVSILRLKYHFNGYIHLKIIPNTSEATITEAIKWADRVSINLELPNRKSLEYLAPDKKMDNILNTMDFITKTIDSLQQNKTLYNSRGGQSTQLIVGATPDSDFDILKLTSELYKKNKLKRVYYSAYIPVNDDSRLPSTKPPLLREHRLYQADWLIRFYGFSVNEIVSEKKPFLDETTDPKLSWALENLEFFPVEIYKASLESLLRVPGIGPISARKIIQLRRFINLDLNSLKKIGVVTNRAKYFITIKGKFLAGKALYDRPEQMKKLFNQQKLTQYQLSL</sequence>
<dbReference type="InterPro" id="IPR010994">
    <property type="entry name" value="RuvA_2-like"/>
</dbReference>
<keyword evidence="5" id="KW-0411">Iron-sulfur</keyword>
<dbReference type="CDD" id="cd01335">
    <property type="entry name" value="Radical_SAM"/>
    <property type="match status" value="1"/>
</dbReference>
<protein>
    <submittedName>
        <fullName evidence="7">Putative DNA modification/repair radical SAM protein</fullName>
    </submittedName>
</protein>
<dbReference type="InterPro" id="IPR007197">
    <property type="entry name" value="rSAM"/>
</dbReference>
<dbReference type="PANTHER" id="PTHR21180:SF9">
    <property type="entry name" value="TYPE II SECRETION SYSTEM PROTEIN K"/>
    <property type="match status" value="1"/>
</dbReference>
<feature type="domain" description="Radical SAM core" evidence="6">
    <location>
        <begin position="65"/>
        <end position="201"/>
    </location>
</feature>
<organism evidence="7 8">
    <name type="scientific">Thermodesulfovibrio aggregans</name>
    <dbReference type="NCBI Taxonomy" id="86166"/>
    <lineage>
        <taxon>Bacteria</taxon>
        <taxon>Pseudomonadati</taxon>
        <taxon>Nitrospirota</taxon>
        <taxon>Thermodesulfovibrionia</taxon>
        <taxon>Thermodesulfovibrionales</taxon>
        <taxon>Thermodesulfovibrionaceae</taxon>
        <taxon>Thermodesulfovibrio</taxon>
    </lineage>
</organism>
<dbReference type="Pfam" id="PF04055">
    <property type="entry name" value="Radical_SAM"/>
    <property type="match status" value="1"/>
</dbReference>
<dbReference type="InterPro" id="IPR013785">
    <property type="entry name" value="Aldolase_TIM"/>
</dbReference>
<evidence type="ECO:0000256" key="5">
    <source>
        <dbReference type="ARBA" id="ARBA00023014"/>
    </source>
</evidence>
<evidence type="ECO:0000259" key="6">
    <source>
        <dbReference type="Pfam" id="PF04055"/>
    </source>
</evidence>
<dbReference type="RefSeq" id="WP_059176233.1">
    <property type="nucleotide sequence ID" value="NZ_BCNO01000001.1"/>
</dbReference>
<comment type="caution">
    <text evidence="7">The sequence shown here is derived from an EMBL/GenBank/DDBJ whole genome shotgun (WGS) entry which is preliminary data.</text>
</comment>
<gene>
    <name evidence="7" type="ORF">TAGGR_1999</name>
</gene>
<evidence type="ECO:0000256" key="1">
    <source>
        <dbReference type="ARBA" id="ARBA00001966"/>
    </source>
</evidence>
<dbReference type="InterPro" id="IPR051675">
    <property type="entry name" value="Endo/Exo/Phosphatase_dom_1"/>
</dbReference>
<dbReference type="Proteomes" id="UP000054976">
    <property type="component" value="Unassembled WGS sequence"/>
</dbReference>
<evidence type="ECO:0000256" key="3">
    <source>
        <dbReference type="ARBA" id="ARBA00022723"/>
    </source>
</evidence>
<evidence type="ECO:0000313" key="8">
    <source>
        <dbReference type="Proteomes" id="UP000054976"/>
    </source>
</evidence>
<comment type="cofactor">
    <cofactor evidence="1">
        <name>[4Fe-4S] cluster</name>
        <dbReference type="ChEBI" id="CHEBI:49883"/>
    </cofactor>
</comment>
<evidence type="ECO:0000256" key="4">
    <source>
        <dbReference type="ARBA" id="ARBA00023004"/>
    </source>
</evidence>
<name>A0A0U9HVS3_9BACT</name>
<dbReference type="GO" id="GO:0003824">
    <property type="term" value="F:catalytic activity"/>
    <property type="evidence" value="ECO:0007669"/>
    <property type="project" value="InterPro"/>
</dbReference>
<dbReference type="AlphaFoldDB" id="A0A0U9HVS3"/>
<evidence type="ECO:0000256" key="2">
    <source>
        <dbReference type="ARBA" id="ARBA00022691"/>
    </source>
</evidence>
<dbReference type="InterPro" id="IPR023874">
    <property type="entry name" value="DNA_rSAM_put"/>
</dbReference>
<dbReference type="InterPro" id="IPR058240">
    <property type="entry name" value="rSAM_sf"/>
</dbReference>
<dbReference type="Gene3D" id="1.10.150.320">
    <property type="entry name" value="Photosystem II 12 kDa extrinsic protein"/>
    <property type="match status" value="1"/>
</dbReference>
<reference evidence="8" key="1">
    <citation type="submission" date="2016-01" db="EMBL/GenBank/DDBJ databases">
        <title>Draft genome sequence of Thermodesulfovibrio aggregans strain TGE-P1.</title>
        <authorList>
            <person name="Sekiguchi Y."/>
            <person name="Ohashi A."/>
            <person name="Matsuura N."/>
            <person name="Tourlousse M.D."/>
        </authorList>
    </citation>
    <scope>NUCLEOTIDE SEQUENCE [LARGE SCALE GENOMIC DNA]</scope>
    <source>
        <strain evidence="8">TGE-P1</strain>
    </source>
</reference>
<evidence type="ECO:0000313" key="7">
    <source>
        <dbReference type="EMBL" id="GAQ94813.1"/>
    </source>
</evidence>
<keyword evidence="3" id="KW-0479">Metal-binding</keyword>
<dbReference type="NCBIfam" id="TIGR03916">
    <property type="entry name" value="rSAM_link_UDG"/>
    <property type="match status" value="1"/>
</dbReference>
<keyword evidence="2" id="KW-0949">S-adenosyl-L-methionine</keyword>
<dbReference type="STRING" id="86166.TAGGR_1999"/>
<dbReference type="SUPFAM" id="SSF102114">
    <property type="entry name" value="Radical SAM enzymes"/>
    <property type="match status" value="1"/>
</dbReference>
<dbReference type="SUPFAM" id="SSF47781">
    <property type="entry name" value="RuvA domain 2-like"/>
    <property type="match status" value="1"/>
</dbReference>
<dbReference type="GO" id="GO:0046872">
    <property type="term" value="F:metal ion binding"/>
    <property type="evidence" value="ECO:0007669"/>
    <property type="project" value="UniProtKB-KW"/>
</dbReference>
<keyword evidence="4" id="KW-0408">Iron</keyword>
<dbReference type="EMBL" id="BCNO01000001">
    <property type="protein sequence ID" value="GAQ94813.1"/>
    <property type="molecule type" value="Genomic_DNA"/>
</dbReference>
<accession>A0A0U9HVS3</accession>
<dbReference type="GO" id="GO:0051536">
    <property type="term" value="F:iron-sulfur cluster binding"/>
    <property type="evidence" value="ECO:0007669"/>
    <property type="project" value="UniProtKB-KW"/>
</dbReference>
<dbReference type="SFLD" id="SFLDS00029">
    <property type="entry name" value="Radical_SAM"/>
    <property type="match status" value="1"/>
</dbReference>
<dbReference type="SFLD" id="SFLDG01102">
    <property type="entry name" value="Uncharacterised_Radical_SAM_Su"/>
    <property type="match status" value="1"/>
</dbReference>
<dbReference type="OrthoDB" id="9801154at2"/>
<keyword evidence="8" id="KW-1185">Reference proteome</keyword>
<proteinExistence type="predicted"/>